<evidence type="ECO:0000313" key="3">
    <source>
        <dbReference type="Proteomes" id="UP000642571"/>
    </source>
</evidence>
<name>A0ABQ1PX79_9BACI</name>
<evidence type="ECO:0000313" key="2">
    <source>
        <dbReference type="EMBL" id="GGD05889.1"/>
    </source>
</evidence>
<feature type="transmembrane region" description="Helical" evidence="1">
    <location>
        <begin position="12"/>
        <end position="32"/>
    </location>
</feature>
<organism evidence="2 3">
    <name type="scientific">Pontibacillus salipaludis</name>
    <dbReference type="NCBI Taxonomy" id="1697394"/>
    <lineage>
        <taxon>Bacteria</taxon>
        <taxon>Bacillati</taxon>
        <taxon>Bacillota</taxon>
        <taxon>Bacilli</taxon>
        <taxon>Bacillales</taxon>
        <taxon>Bacillaceae</taxon>
        <taxon>Pontibacillus</taxon>
    </lineage>
</organism>
<gene>
    <name evidence="2" type="ORF">GCM10011389_11770</name>
</gene>
<keyword evidence="1" id="KW-1133">Transmembrane helix</keyword>
<evidence type="ECO:0008006" key="4">
    <source>
        <dbReference type="Google" id="ProtNLM"/>
    </source>
</evidence>
<reference evidence="3" key="1">
    <citation type="journal article" date="2019" name="Int. J. Syst. Evol. Microbiol.">
        <title>The Global Catalogue of Microorganisms (GCM) 10K type strain sequencing project: providing services to taxonomists for standard genome sequencing and annotation.</title>
        <authorList>
            <consortium name="The Broad Institute Genomics Platform"/>
            <consortium name="The Broad Institute Genome Sequencing Center for Infectious Disease"/>
            <person name="Wu L."/>
            <person name="Ma J."/>
        </authorList>
    </citation>
    <scope>NUCLEOTIDE SEQUENCE [LARGE SCALE GENOMIC DNA]</scope>
    <source>
        <strain evidence="3">CGMCC 1.15353</strain>
    </source>
</reference>
<feature type="transmembrane region" description="Helical" evidence="1">
    <location>
        <begin position="38"/>
        <end position="55"/>
    </location>
</feature>
<keyword evidence="1" id="KW-0812">Transmembrane</keyword>
<protein>
    <recommendedName>
        <fullName evidence="4">PEP-CTERM protein-sorting domain-containing protein</fullName>
    </recommendedName>
</protein>
<comment type="caution">
    <text evidence="2">The sequence shown here is derived from an EMBL/GenBank/DDBJ whole genome shotgun (WGS) entry which is preliminary data.</text>
</comment>
<keyword evidence="3" id="KW-1185">Reference proteome</keyword>
<dbReference type="Proteomes" id="UP000642571">
    <property type="component" value="Unassembled WGS sequence"/>
</dbReference>
<evidence type="ECO:0000256" key="1">
    <source>
        <dbReference type="SAM" id="Phobius"/>
    </source>
</evidence>
<dbReference type="EMBL" id="BMIN01000004">
    <property type="protein sequence ID" value="GGD05889.1"/>
    <property type="molecule type" value="Genomic_DNA"/>
</dbReference>
<accession>A0ABQ1PX79</accession>
<dbReference type="RefSeq" id="WP_188651810.1">
    <property type="nucleotide sequence ID" value="NZ_BMIN01000004.1"/>
</dbReference>
<sequence>MSSYRKFEVGFHSFMLIFAIGLITSALISEGGPAREPLYIILGIGFVLTSTFRLWKPKNR</sequence>
<proteinExistence type="predicted"/>
<keyword evidence="1" id="KW-0472">Membrane</keyword>